<dbReference type="SMART" id="SM00034">
    <property type="entry name" value="CLECT"/>
    <property type="match status" value="1"/>
</dbReference>
<evidence type="ECO:0000313" key="3">
    <source>
        <dbReference type="EMBL" id="CAB3402344.1"/>
    </source>
</evidence>
<dbReference type="CDD" id="cd00037">
    <property type="entry name" value="CLECT"/>
    <property type="match status" value="1"/>
</dbReference>
<evidence type="ECO:0000259" key="2">
    <source>
        <dbReference type="PROSITE" id="PS50041"/>
    </source>
</evidence>
<dbReference type="InterPro" id="IPR016186">
    <property type="entry name" value="C-type_lectin-like/link_sf"/>
</dbReference>
<dbReference type="Gene3D" id="3.10.100.10">
    <property type="entry name" value="Mannose-Binding Protein A, subunit A"/>
    <property type="match status" value="1"/>
</dbReference>
<dbReference type="InterPro" id="IPR001304">
    <property type="entry name" value="C-type_lectin-like"/>
</dbReference>
<evidence type="ECO:0000256" key="1">
    <source>
        <dbReference type="SAM" id="SignalP"/>
    </source>
</evidence>
<gene>
    <name evidence="3" type="ORF">CBOVIS_LOCUS4973</name>
</gene>
<reference evidence="3 4" key="1">
    <citation type="submission" date="2020-04" db="EMBL/GenBank/DDBJ databases">
        <authorList>
            <person name="Laetsch R D."/>
            <person name="Stevens L."/>
            <person name="Kumar S."/>
            <person name="Blaxter L. M."/>
        </authorList>
    </citation>
    <scope>NUCLEOTIDE SEQUENCE [LARGE SCALE GENOMIC DNA]</scope>
</reference>
<feature type="signal peptide" evidence="1">
    <location>
        <begin position="1"/>
        <end position="18"/>
    </location>
</feature>
<keyword evidence="1" id="KW-0732">Signal</keyword>
<dbReference type="Pfam" id="PF00059">
    <property type="entry name" value="Lectin_C"/>
    <property type="match status" value="1"/>
</dbReference>
<proteinExistence type="predicted"/>
<dbReference type="InterPro" id="IPR016187">
    <property type="entry name" value="CTDL_fold"/>
</dbReference>
<dbReference type="SUPFAM" id="SSF56436">
    <property type="entry name" value="C-type lectin-like"/>
    <property type="match status" value="1"/>
</dbReference>
<name>A0A8S1EQA6_9PELO</name>
<sequence length="247" mass="27532">MKKTLCIFFVFLCSTAQAATCKCRLKPRHCGWWYYQCCNTNCHNSCNNNGNQQCNPGNNNNNTGVDENGCPFGWTFRTRPSGGFCFNVFAGTMTQPEAVASCQKHSAFLAGVQDQQELTLFTERATQVIRQSGYSSGGIWIGGTRKSECRTTSNIPAQCFPVTKQAFVWNDNMVTGVDGFIFRDGQPDNNMGNQNCLYLLGGNPSNDIWGTWNPGTMDDEKCDYTLNDRNMGRSIRGYVCGIRSRTK</sequence>
<accession>A0A8S1EQA6</accession>
<dbReference type="EMBL" id="CADEPM010000003">
    <property type="protein sequence ID" value="CAB3402344.1"/>
    <property type="molecule type" value="Genomic_DNA"/>
</dbReference>
<evidence type="ECO:0000313" key="4">
    <source>
        <dbReference type="Proteomes" id="UP000494206"/>
    </source>
</evidence>
<feature type="chain" id="PRO_5035782473" description="C-type lectin domain-containing protein" evidence="1">
    <location>
        <begin position="19"/>
        <end position="247"/>
    </location>
</feature>
<comment type="caution">
    <text evidence="3">The sequence shown here is derived from an EMBL/GenBank/DDBJ whole genome shotgun (WGS) entry which is preliminary data.</text>
</comment>
<protein>
    <recommendedName>
        <fullName evidence="2">C-type lectin domain-containing protein</fullName>
    </recommendedName>
</protein>
<dbReference type="Proteomes" id="UP000494206">
    <property type="component" value="Unassembled WGS sequence"/>
</dbReference>
<dbReference type="OrthoDB" id="5806434at2759"/>
<dbReference type="PANTHER" id="PTHR23124">
    <property type="entry name" value="C-TYPE LECTIN DOMAIN-CONTAINING PROTEIN-RELATED-RELATED"/>
    <property type="match status" value="1"/>
</dbReference>
<dbReference type="AlphaFoldDB" id="A0A8S1EQA6"/>
<dbReference type="PROSITE" id="PS50041">
    <property type="entry name" value="C_TYPE_LECTIN_2"/>
    <property type="match status" value="1"/>
</dbReference>
<feature type="domain" description="C-type lectin" evidence="2">
    <location>
        <begin position="81"/>
        <end position="213"/>
    </location>
</feature>
<keyword evidence="4" id="KW-1185">Reference proteome</keyword>
<organism evidence="3 4">
    <name type="scientific">Caenorhabditis bovis</name>
    <dbReference type="NCBI Taxonomy" id="2654633"/>
    <lineage>
        <taxon>Eukaryota</taxon>
        <taxon>Metazoa</taxon>
        <taxon>Ecdysozoa</taxon>
        <taxon>Nematoda</taxon>
        <taxon>Chromadorea</taxon>
        <taxon>Rhabditida</taxon>
        <taxon>Rhabditina</taxon>
        <taxon>Rhabditomorpha</taxon>
        <taxon>Rhabditoidea</taxon>
        <taxon>Rhabditidae</taxon>
        <taxon>Peloderinae</taxon>
        <taxon>Caenorhabditis</taxon>
    </lineage>
</organism>